<dbReference type="AlphaFoldDB" id="A0A370HIR9"/>
<dbReference type="Gene3D" id="3.40.50.1980">
    <property type="entry name" value="Nitrogenase molybdenum iron protein domain"/>
    <property type="match status" value="2"/>
</dbReference>
<keyword evidence="3" id="KW-1185">Reference proteome</keyword>
<comment type="caution">
    <text evidence="2">The sequence shown here is derived from an EMBL/GenBank/DDBJ whole genome shotgun (WGS) entry which is preliminary data.</text>
</comment>
<accession>A0A370HIR9</accession>
<sequence>MPQLRHKRFFGLALLAGFVWLFGIAHAAAQVAPKRVVSINLCADQLLLALADREQIASLSFLVRDRSLSFLADRAADVPVNDGRGEAILFSGADLVLADYFGDRNRTALLQRQGMEVLSMPPWRSLAQGREQIRTLARRLGHPERGEALVADIDAALARTKSIVRGHPSILTFERRGWVPGTHSLFGEILRHMGFTLHQEALGLGEGGVARLESIVAHPPDYMLMDDDAGQAVDNGSALLVHPALAASVPQDRRLILPNRLSICGGPSTPEAIDALAREAMTKVR</sequence>
<dbReference type="CDD" id="cd00636">
    <property type="entry name" value="TroA-like"/>
    <property type="match status" value="1"/>
</dbReference>
<dbReference type="EMBL" id="QQBB01000007">
    <property type="protein sequence ID" value="RDI57357.1"/>
    <property type="molecule type" value="Genomic_DNA"/>
</dbReference>
<feature type="domain" description="Fe/B12 periplasmic-binding" evidence="1">
    <location>
        <begin position="94"/>
        <end position="246"/>
    </location>
</feature>
<reference evidence="2 3" key="1">
    <citation type="submission" date="2018-07" db="EMBL/GenBank/DDBJ databases">
        <title>Genomic Encyclopedia of Type Strains, Phase IV (KMG-IV): sequencing the most valuable type-strain genomes for metagenomic binning, comparative biology and taxonomic classification.</title>
        <authorList>
            <person name="Goeker M."/>
        </authorList>
    </citation>
    <scope>NUCLEOTIDE SEQUENCE [LARGE SCALE GENOMIC DNA]</scope>
    <source>
        <strain evidence="2 3">DSM 14364</strain>
    </source>
</reference>
<evidence type="ECO:0000313" key="2">
    <source>
        <dbReference type="EMBL" id="RDI57357.1"/>
    </source>
</evidence>
<dbReference type="SUPFAM" id="SSF53807">
    <property type="entry name" value="Helical backbone' metal receptor"/>
    <property type="match status" value="1"/>
</dbReference>
<protein>
    <submittedName>
        <fullName evidence="2">Iron complex transport system substrate-binding protein</fullName>
    </submittedName>
</protein>
<dbReference type="Pfam" id="PF01497">
    <property type="entry name" value="Peripla_BP_2"/>
    <property type="match status" value="1"/>
</dbReference>
<dbReference type="OrthoDB" id="1632039at2"/>
<organism evidence="2 3">
    <name type="scientific">Microvirga subterranea</name>
    <dbReference type="NCBI Taxonomy" id="186651"/>
    <lineage>
        <taxon>Bacteria</taxon>
        <taxon>Pseudomonadati</taxon>
        <taxon>Pseudomonadota</taxon>
        <taxon>Alphaproteobacteria</taxon>
        <taxon>Hyphomicrobiales</taxon>
        <taxon>Methylobacteriaceae</taxon>
        <taxon>Microvirga</taxon>
    </lineage>
</organism>
<dbReference type="Proteomes" id="UP000254925">
    <property type="component" value="Unassembled WGS sequence"/>
</dbReference>
<dbReference type="PANTHER" id="PTHR30535:SF34">
    <property type="entry name" value="MOLYBDATE-BINDING PROTEIN MOLA"/>
    <property type="match status" value="1"/>
</dbReference>
<evidence type="ECO:0000313" key="3">
    <source>
        <dbReference type="Proteomes" id="UP000254925"/>
    </source>
</evidence>
<dbReference type="InterPro" id="IPR002491">
    <property type="entry name" value="ABC_transptr_periplasmic_BD"/>
</dbReference>
<name>A0A370HIR9_9HYPH</name>
<evidence type="ECO:0000259" key="1">
    <source>
        <dbReference type="Pfam" id="PF01497"/>
    </source>
</evidence>
<dbReference type="InterPro" id="IPR050902">
    <property type="entry name" value="ABC_Transporter_SBP"/>
</dbReference>
<dbReference type="PANTHER" id="PTHR30535">
    <property type="entry name" value="VITAMIN B12-BINDING PROTEIN"/>
    <property type="match status" value="1"/>
</dbReference>
<dbReference type="RefSeq" id="WP_114771618.1">
    <property type="nucleotide sequence ID" value="NZ_QQBB01000007.1"/>
</dbReference>
<gene>
    <name evidence="2" type="ORF">DES45_107278</name>
</gene>
<proteinExistence type="predicted"/>